<evidence type="ECO:0000313" key="3">
    <source>
        <dbReference type="Proteomes" id="UP000093053"/>
    </source>
</evidence>
<dbReference type="InterPro" id="IPR024983">
    <property type="entry name" value="CHAT_dom"/>
</dbReference>
<name>A0A1B2HU96_9PSEU</name>
<dbReference type="Pfam" id="PF12770">
    <property type="entry name" value="CHAT"/>
    <property type="match status" value="1"/>
</dbReference>
<dbReference type="AlphaFoldDB" id="A0A1B2HU96"/>
<dbReference type="Proteomes" id="UP000093053">
    <property type="component" value="Chromosome"/>
</dbReference>
<dbReference type="OrthoDB" id="4149784at2"/>
<evidence type="ECO:0000259" key="1">
    <source>
        <dbReference type="Pfam" id="PF12770"/>
    </source>
</evidence>
<protein>
    <recommendedName>
        <fullName evidence="1">CHAT domain-containing protein</fullName>
    </recommendedName>
</protein>
<accession>A0A1B2HU96</accession>
<dbReference type="EMBL" id="CP016793">
    <property type="protein sequence ID" value="ANZ41310.1"/>
    <property type="molecule type" value="Genomic_DNA"/>
</dbReference>
<dbReference type="RefSeq" id="WP_065919646.1">
    <property type="nucleotide sequence ID" value="NZ_CP016793.1"/>
</dbReference>
<evidence type="ECO:0000313" key="2">
    <source>
        <dbReference type="EMBL" id="ANZ41310.1"/>
    </source>
</evidence>
<reference evidence="2 3" key="1">
    <citation type="submission" date="2016-07" db="EMBL/GenBank/DDBJ databases">
        <title>Complete genome sequence of the Lentzea guizhouensis DHS C013.</title>
        <authorList>
            <person name="Cao C."/>
        </authorList>
    </citation>
    <scope>NUCLEOTIDE SEQUENCE [LARGE SCALE GENOMIC DNA]</scope>
    <source>
        <strain evidence="2 3">DHS C013</strain>
    </source>
</reference>
<sequence length="1183" mass="128344">MRGYRRPGKRHEGGPLNDDELTARLEAALDAAQRRRGVESTEDSRRAVAALREVRAAIAADHPLRVVVAAGLGPQLALDALAESGESEQVLAEAAEELELALHHDSEDVVLRHHRAVVAALRYLMWSGPDEDFETAHAEFTALLELPDYVALAGDLARLMLIQLRTATLRPRDDRRYTGQMTEADALRFMSHARRLPPVVAASAFEDISRHLAQLSDRATADELGVLAALSTTMSPLLRGQRQDRAEALDEAIAQARDGLAGAADGLDRALHAVVLVGLRHEKARNTGDNADRMAAVAAAKDAEGMLRDDLPLAWLLRKMISRTTLEHDRSAVGPGEVAREIAVVREVLRQPDLPDPERARTFVSFVAVMAARVGRSGDRAGMAELREFIEQESSHVPDEGLRHLALGMLDVLDSVLTEDPDATTAGLASLEEAARALPPEHRAYPMIKPFIAMALGLRAVGGRSLADLETAHGLIESAQDGFQEHSGAPVRLGRLGLLLSSLRYGDPSAAKIDEALAQARGLTEEDLHGTDLDMGEVINTLEYAKEMSQSFGKPITPPAQLGPRTGYWDTRHDEVTEASALVHNGFAGKDVDMLDRGIALLRAQATTNPRDHIRQLMLVGIAHMFRYLVTTRLADLDETVGQIEAAVRLVDQTDASDAAGVHYQLGSALHLRGNRRFDRADRARAAEHGVLALKARSSEVLLQSNADHALATAQGATGEAVTVVQWCLTAERNDLAVQALELGRALVLHSVSTESSIPDMLRAAGHPVLAERWAVEAAAEDQRLVPSDLRFQVLAALAGTKVESRLLRPPALEEIRAALARTGSQALIYLLPAVSWQPGFALVVPVDGDVRHLPLPNLRSGAVQAFEEARRTLIDPSAADDERWRDAVSSMCDWSWRAVLGPLLEQLRGLPRIVLVPVGELNAVAWHAARRQVGGENRYACQDAVITYAASARQFVDAARRARRPVEAAVALVRVGDRSLYWAPTETAAVRDHSYPDATCVEDDVRPEEVLGHLPSDLRPGASVLHLTCHACHATPAVDSHLVLDGGEVLPVRDVLRQARNRPVDAEGGLVVLASCASDLTDSTQDEALTLATAFLAAGATGVVGARWPIVDLTTTLFVVMFHHYLTRGYEDPALALRATQLWMLNPKRRVPPGVPRALARRARFSHLDDAGNWAAFTYQGR</sequence>
<dbReference type="STRING" id="1586287.BBK82_40460"/>
<feature type="domain" description="CHAT" evidence="1">
    <location>
        <begin position="897"/>
        <end position="1182"/>
    </location>
</feature>
<keyword evidence="3" id="KW-1185">Reference proteome</keyword>
<proteinExistence type="predicted"/>
<gene>
    <name evidence="2" type="ORF">BBK82_40460</name>
</gene>
<organism evidence="2 3">
    <name type="scientific">Lentzea guizhouensis</name>
    <dbReference type="NCBI Taxonomy" id="1586287"/>
    <lineage>
        <taxon>Bacteria</taxon>
        <taxon>Bacillati</taxon>
        <taxon>Actinomycetota</taxon>
        <taxon>Actinomycetes</taxon>
        <taxon>Pseudonocardiales</taxon>
        <taxon>Pseudonocardiaceae</taxon>
        <taxon>Lentzea</taxon>
    </lineage>
</organism>
<dbReference type="KEGG" id="led:BBK82_40460"/>